<sequence>MGRMLLLGCTMSAGAVLAKIWFRGRRSTRTVRAGVLIPNPNDFHRKKQCILDGGLDKLQVIADFDRTITKSFVNGKRGASCHGVMESLQSLSDEYREATEALFNKYFPIETSPNLTKEEKIPIMTEWYGQAHALLLKEGITEEHISSAVRTANLELREGWPQLMQTLQSHQVPLLVFSAGIANVIHEVFAQKFGNVSSTTHIISNWLSFSDTGCVEGISEPLIHMFNKDSRHTKGTDYHKSVEARCNVILLGDGLGDITMAEGISHNEVLKVGFLNDSVDKLLPKYTDVFDVIIVNDGSMEFVNDLIREIR</sequence>
<evidence type="ECO:0000313" key="10">
    <source>
        <dbReference type="Proteomes" id="UP001190700"/>
    </source>
</evidence>
<dbReference type="Gene3D" id="1.10.150.340">
    <property type="entry name" value="Pyrimidine 5'-nucleotidase (UMPH-1), N-terminal domain"/>
    <property type="match status" value="1"/>
</dbReference>
<evidence type="ECO:0000256" key="5">
    <source>
        <dbReference type="ARBA" id="ARBA00022741"/>
    </source>
</evidence>
<dbReference type="EC" id="3.1.3.5" evidence="3"/>
<comment type="catalytic activity">
    <reaction evidence="1">
        <text>a ribonucleoside 5'-phosphate + H2O = a ribonucleoside + phosphate</text>
        <dbReference type="Rhea" id="RHEA:12484"/>
        <dbReference type="ChEBI" id="CHEBI:15377"/>
        <dbReference type="ChEBI" id="CHEBI:18254"/>
        <dbReference type="ChEBI" id="CHEBI:43474"/>
        <dbReference type="ChEBI" id="CHEBI:58043"/>
        <dbReference type="EC" id="3.1.3.5"/>
    </reaction>
</comment>
<proteinExistence type="inferred from homology"/>
<dbReference type="GO" id="GO:0005737">
    <property type="term" value="C:cytoplasm"/>
    <property type="evidence" value="ECO:0007669"/>
    <property type="project" value="InterPro"/>
</dbReference>
<evidence type="ECO:0000256" key="2">
    <source>
        <dbReference type="ARBA" id="ARBA00008389"/>
    </source>
</evidence>
<protein>
    <recommendedName>
        <fullName evidence="3">5'-nucleotidase</fullName>
        <ecNumber evidence="3">3.1.3.5</ecNumber>
    </recommendedName>
</protein>
<dbReference type="AlphaFoldDB" id="A0AAE0GPB0"/>
<dbReference type="InterPro" id="IPR023214">
    <property type="entry name" value="HAD_sf"/>
</dbReference>
<dbReference type="PANTHER" id="PTHR13045">
    <property type="entry name" value="5'-NUCLEOTIDASE"/>
    <property type="match status" value="1"/>
</dbReference>
<keyword evidence="10" id="KW-1185">Reference proteome</keyword>
<dbReference type="EMBL" id="LGRX02003767">
    <property type="protein sequence ID" value="KAK3281640.1"/>
    <property type="molecule type" value="Genomic_DNA"/>
</dbReference>
<dbReference type="InterPro" id="IPR036412">
    <property type="entry name" value="HAD-like_sf"/>
</dbReference>
<comment type="caution">
    <text evidence="9">The sequence shown here is derived from an EMBL/GenBank/DDBJ whole genome shotgun (WGS) entry which is preliminary data.</text>
</comment>
<dbReference type="SFLD" id="SFLDS00003">
    <property type="entry name" value="Haloacid_Dehalogenase"/>
    <property type="match status" value="1"/>
</dbReference>
<dbReference type="NCBIfam" id="TIGR01544">
    <property type="entry name" value="HAD-SF-IE"/>
    <property type="match status" value="1"/>
</dbReference>
<evidence type="ECO:0000256" key="1">
    <source>
        <dbReference type="ARBA" id="ARBA00000815"/>
    </source>
</evidence>
<dbReference type="Pfam" id="PF05822">
    <property type="entry name" value="UMPH-1"/>
    <property type="match status" value="1"/>
</dbReference>
<keyword evidence="5" id="KW-0547">Nucleotide-binding</keyword>
<keyword evidence="4" id="KW-0479">Metal-binding</keyword>
<dbReference type="GO" id="GO:0000166">
    <property type="term" value="F:nucleotide binding"/>
    <property type="evidence" value="ECO:0007669"/>
    <property type="project" value="UniProtKB-KW"/>
</dbReference>
<dbReference type="GO" id="GO:0000287">
    <property type="term" value="F:magnesium ion binding"/>
    <property type="evidence" value="ECO:0007669"/>
    <property type="project" value="InterPro"/>
</dbReference>
<evidence type="ECO:0000256" key="8">
    <source>
        <dbReference type="ARBA" id="ARBA00023080"/>
    </source>
</evidence>
<evidence type="ECO:0000256" key="4">
    <source>
        <dbReference type="ARBA" id="ARBA00022723"/>
    </source>
</evidence>
<evidence type="ECO:0000313" key="9">
    <source>
        <dbReference type="EMBL" id="KAK3281640.1"/>
    </source>
</evidence>
<dbReference type="FunFam" id="1.10.150.340:FF:000001">
    <property type="entry name" value="Cytosolic 5-nucleotidase 3-like"/>
    <property type="match status" value="1"/>
</dbReference>
<name>A0AAE0GPB0_9CHLO</name>
<keyword evidence="6" id="KW-0378">Hydrolase</keyword>
<dbReference type="PANTHER" id="PTHR13045:SF0">
    <property type="entry name" value="7-METHYLGUANOSINE PHOSPHATE-SPECIFIC 5'-NUCLEOTIDASE"/>
    <property type="match status" value="1"/>
</dbReference>
<reference evidence="9 10" key="1">
    <citation type="journal article" date="2015" name="Genome Biol. Evol.">
        <title>Comparative Genomics of a Bacterivorous Green Alga Reveals Evolutionary Causalities and Consequences of Phago-Mixotrophic Mode of Nutrition.</title>
        <authorList>
            <person name="Burns J.A."/>
            <person name="Paasch A."/>
            <person name="Narechania A."/>
            <person name="Kim E."/>
        </authorList>
    </citation>
    <scope>NUCLEOTIDE SEQUENCE [LARGE SCALE GENOMIC DNA]</scope>
    <source>
        <strain evidence="9 10">PLY_AMNH</strain>
    </source>
</reference>
<accession>A0AAE0GPB0</accession>
<evidence type="ECO:0000256" key="3">
    <source>
        <dbReference type="ARBA" id="ARBA00012643"/>
    </source>
</evidence>
<comment type="similarity">
    <text evidence="2">Belongs to the pyrimidine 5'-nucleotidase family.</text>
</comment>
<gene>
    <name evidence="9" type="ORF">CYMTET_10571</name>
</gene>
<keyword evidence="7" id="KW-0460">Magnesium</keyword>
<keyword evidence="8" id="KW-0546">Nucleotide metabolism</keyword>
<dbReference type="Gene3D" id="3.40.50.1000">
    <property type="entry name" value="HAD superfamily/HAD-like"/>
    <property type="match status" value="1"/>
</dbReference>
<dbReference type="GO" id="GO:0008253">
    <property type="term" value="F:5'-nucleotidase activity"/>
    <property type="evidence" value="ECO:0007669"/>
    <property type="project" value="UniProtKB-EC"/>
</dbReference>
<dbReference type="SFLD" id="SFLDG01128">
    <property type="entry name" value="C1.4:_5'-Nucleotidase_Like"/>
    <property type="match status" value="1"/>
</dbReference>
<dbReference type="GO" id="GO:0009117">
    <property type="term" value="P:nucleotide metabolic process"/>
    <property type="evidence" value="ECO:0007669"/>
    <property type="project" value="UniProtKB-KW"/>
</dbReference>
<dbReference type="InterPro" id="IPR006434">
    <property type="entry name" value="Pyrimidine_nucleotidase_eu"/>
</dbReference>
<evidence type="ECO:0000256" key="7">
    <source>
        <dbReference type="ARBA" id="ARBA00022842"/>
    </source>
</evidence>
<organism evidence="9 10">
    <name type="scientific">Cymbomonas tetramitiformis</name>
    <dbReference type="NCBI Taxonomy" id="36881"/>
    <lineage>
        <taxon>Eukaryota</taxon>
        <taxon>Viridiplantae</taxon>
        <taxon>Chlorophyta</taxon>
        <taxon>Pyramimonadophyceae</taxon>
        <taxon>Pyramimonadales</taxon>
        <taxon>Pyramimonadaceae</taxon>
        <taxon>Cymbomonas</taxon>
    </lineage>
</organism>
<evidence type="ECO:0000256" key="6">
    <source>
        <dbReference type="ARBA" id="ARBA00022801"/>
    </source>
</evidence>
<dbReference type="SUPFAM" id="SSF56784">
    <property type="entry name" value="HAD-like"/>
    <property type="match status" value="1"/>
</dbReference>
<dbReference type="Proteomes" id="UP001190700">
    <property type="component" value="Unassembled WGS sequence"/>
</dbReference>